<feature type="transmembrane region" description="Helical" evidence="5">
    <location>
        <begin position="296"/>
        <end position="317"/>
    </location>
</feature>
<dbReference type="PhylomeDB" id="A0A0G4FKC6"/>
<name>A0A0G4FKC6_VITBC</name>
<accession>A0A0G4FKC6</accession>
<evidence type="ECO:0000256" key="5">
    <source>
        <dbReference type="SAM" id="Phobius"/>
    </source>
</evidence>
<feature type="transmembrane region" description="Helical" evidence="5">
    <location>
        <begin position="198"/>
        <end position="219"/>
    </location>
</feature>
<feature type="transmembrane region" description="Helical" evidence="5">
    <location>
        <begin position="256"/>
        <end position="276"/>
    </location>
</feature>
<evidence type="ECO:0000256" key="4">
    <source>
        <dbReference type="ARBA" id="ARBA00023136"/>
    </source>
</evidence>
<dbReference type="AlphaFoldDB" id="A0A0G4FKC6"/>
<dbReference type="GO" id="GO:0015165">
    <property type="term" value="F:pyrimidine nucleotide-sugar transmembrane transporter activity"/>
    <property type="evidence" value="ECO:0007669"/>
    <property type="project" value="InterPro"/>
</dbReference>
<sequence>MTSAGTGRDPLLSGGQRRSSLFKVLTAGAHAEERDDRFWEDDDEEYHENMYAATEDAVELHTRTHVNTRDMSVMSVKDLGKYVKRHTILSAGVQRELEEKNPGALAFLQSFGGMLVQLLIFAVCVNIQSFNPNVAAWAKVIPETGKRGKPFFDGVVMASANVLSLCVMINISFLAEGFSGLAACFNPRLIALGYADPTIVQIVSQSKMILTALLCRVFLGRELAAIQWILLACIGMNLLAYVDIDLLFTEGGGGAAAAQSAADTMIGIGILLFRIVLTTPGGVLSDFLFKSTKRPFYIQMAQTMFSCVTASVIVALIQYWRGNLWHIGLFGGIDCGGFEPCVWSGRVYFLVCWYAPDTRTGTHMVCDPRAMNCMLMKRLDVIWKGIADTVATLFVYIYGVTIFGRSPGKGVELKVSLIFAIIFLVLGYVLSKMQGPPKKEEGGKVQPK</sequence>
<comment type="subcellular location">
    <subcellularLocation>
        <location evidence="1">Membrane</location>
        <topology evidence="1">Multi-pass membrane protein</topology>
    </subcellularLocation>
</comment>
<evidence type="ECO:0000256" key="1">
    <source>
        <dbReference type="ARBA" id="ARBA00004141"/>
    </source>
</evidence>
<dbReference type="OrthoDB" id="408493at2759"/>
<feature type="transmembrane region" description="Helical" evidence="5">
    <location>
        <begin position="413"/>
        <end position="430"/>
    </location>
</feature>
<feature type="transmembrane region" description="Helical" evidence="5">
    <location>
        <begin position="162"/>
        <end position="186"/>
    </location>
</feature>
<dbReference type="VEuPathDB" id="CryptoDB:Vbra_15628"/>
<dbReference type="InParanoid" id="A0A0G4FKC6"/>
<feature type="transmembrane region" description="Helical" evidence="5">
    <location>
        <begin position="225"/>
        <end position="244"/>
    </location>
</feature>
<evidence type="ECO:0000313" key="6">
    <source>
        <dbReference type="EMBL" id="CEM14019.1"/>
    </source>
</evidence>
<dbReference type="Proteomes" id="UP000041254">
    <property type="component" value="Unassembled WGS sequence"/>
</dbReference>
<keyword evidence="4 5" id="KW-0472">Membrane</keyword>
<dbReference type="EMBL" id="CDMY01000451">
    <property type="protein sequence ID" value="CEM14019.1"/>
    <property type="molecule type" value="Genomic_DNA"/>
</dbReference>
<keyword evidence="7" id="KW-1185">Reference proteome</keyword>
<evidence type="ECO:0000256" key="2">
    <source>
        <dbReference type="ARBA" id="ARBA00022692"/>
    </source>
</evidence>
<dbReference type="GO" id="GO:0000139">
    <property type="term" value="C:Golgi membrane"/>
    <property type="evidence" value="ECO:0007669"/>
    <property type="project" value="InterPro"/>
</dbReference>
<dbReference type="PANTHER" id="PTHR10231">
    <property type="entry name" value="NUCLEOTIDE-SUGAR TRANSMEMBRANE TRANSPORTER"/>
    <property type="match status" value="1"/>
</dbReference>
<evidence type="ECO:0000256" key="3">
    <source>
        <dbReference type="ARBA" id="ARBA00022989"/>
    </source>
</evidence>
<dbReference type="Pfam" id="PF04142">
    <property type="entry name" value="Nuc_sug_transp"/>
    <property type="match status" value="1"/>
</dbReference>
<reference evidence="6 7" key="1">
    <citation type="submission" date="2014-11" db="EMBL/GenBank/DDBJ databases">
        <authorList>
            <person name="Zhu J."/>
            <person name="Qi W."/>
            <person name="Song R."/>
        </authorList>
    </citation>
    <scope>NUCLEOTIDE SEQUENCE [LARGE SCALE GENOMIC DNA]</scope>
</reference>
<feature type="transmembrane region" description="Helical" evidence="5">
    <location>
        <begin position="381"/>
        <end position="401"/>
    </location>
</feature>
<evidence type="ECO:0000313" key="7">
    <source>
        <dbReference type="Proteomes" id="UP000041254"/>
    </source>
</evidence>
<feature type="transmembrane region" description="Helical" evidence="5">
    <location>
        <begin position="104"/>
        <end position="128"/>
    </location>
</feature>
<keyword evidence="3 5" id="KW-1133">Transmembrane helix</keyword>
<gene>
    <name evidence="6" type="ORF">Vbra_15628</name>
</gene>
<organism evidence="6 7">
    <name type="scientific">Vitrella brassicaformis (strain CCMP3155)</name>
    <dbReference type="NCBI Taxonomy" id="1169540"/>
    <lineage>
        <taxon>Eukaryota</taxon>
        <taxon>Sar</taxon>
        <taxon>Alveolata</taxon>
        <taxon>Colpodellida</taxon>
        <taxon>Vitrellaceae</taxon>
        <taxon>Vitrella</taxon>
    </lineage>
</organism>
<dbReference type="InterPro" id="IPR007271">
    <property type="entry name" value="Nuc_sug_transpt"/>
</dbReference>
<proteinExistence type="predicted"/>
<keyword evidence="2 5" id="KW-0812">Transmembrane</keyword>
<protein>
    <submittedName>
        <fullName evidence="6">Uncharacterized protein</fullName>
    </submittedName>
</protein>